<name>A0A6G1EK29_9ORYZ</name>
<organism evidence="1 2">
    <name type="scientific">Oryza meyeriana var. granulata</name>
    <dbReference type="NCBI Taxonomy" id="110450"/>
    <lineage>
        <taxon>Eukaryota</taxon>
        <taxon>Viridiplantae</taxon>
        <taxon>Streptophyta</taxon>
        <taxon>Embryophyta</taxon>
        <taxon>Tracheophyta</taxon>
        <taxon>Spermatophyta</taxon>
        <taxon>Magnoliopsida</taxon>
        <taxon>Liliopsida</taxon>
        <taxon>Poales</taxon>
        <taxon>Poaceae</taxon>
        <taxon>BOP clade</taxon>
        <taxon>Oryzoideae</taxon>
        <taxon>Oryzeae</taxon>
        <taxon>Oryzinae</taxon>
        <taxon>Oryza</taxon>
        <taxon>Oryza meyeriana</taxon>
    </lineage>
</organism>
<accession>A0A6G1EK29</accession>
<dbReference type="AlphaFoldDB" id="A0A6G1EK29"/>
<reference evidence="1 2" key="1">
    <citation type="submission" date="2019-11" db="EMBL/GenBank/DDBJ databases">
        <title>Whole genome sequence of Oryza granulata.</title>
        <authorList>
            <person name="Li W."/>
        </authorList>
    </citation>
    <scope>NUCLEOTIDE SEQUENCE [LARGE SCALE GENOMIC DNA]</scope>
    <source>
        <strain evidence="2">cv. Menghai</strain>
        <tissue evidence="1">Leaf</tissue>
    </source>
</reference>
<protein>
    <submittedName>
        <fullName evidence="1">Uncharacterized protein</fullName>
    </submittedName>
</protein>
<proteinExistence type="predicted"/>
<gene>
    <name evidence="1" type="ORF">E2562_014563</name>
</gene>
<sequence>MTLTTHFQKEELLILIPISLLSSTKMEMNMMGLELILMVFMWERGGSIQITSASPYIWSSW</sequence>
<evidence type="ECO:0000313" key="1">
    <source>
        <dbReference type="EMBL" id="KAF0924764.1"/>
    </source>
</evidence>
<dbReference type="Proteomes" id="UP000479710">
    <property type="component" value="Unassembled WGS sequence"/>
</dbReference>
<keyword evidence="2" id="KW-1185">Reference proteome</keyword>
<dbReference type="EMBL" id="SPHZ02000003">
    <property type="protein sequence ID" value="KAF0924764.1"/>
    <property type="molecule type" value="Genomic_DNA"/>
</dbReference>
<evidence type="ECO:0000313" key="2">
    <source>
        <dbReference type="Proteomes" id="UP000479710"/>
    </source>
</evidence>
<comment type="caution">
    <text evidence="1">The sequence shown here is derived from an EMBL/GenBank/DDBJ whole genome shotgun (WGS) entry which is preliminary data.</text>
</comment>